<name>A0A6A5VXB1_9PLEO</name>
<feature type="compositionally biased region" description="Basic and acidic residues" evidence="1">
    <location>
        <begin position="185"/>
        <end position="196"/>
    </location>
</feature>
<keyword evidence="3" id="KW-1185">Reference proteome</keyword>
<dbReference type="AlphaFoldDB" id="A0A6A5VXB1"/>
<evidence type="ECO:0000313" key="2">
    <source>
        <dbReference type="EMBL" id="KAF1980412.1"/>
    </source>
</evidence>
<evidence type="ECO:0000256" key="1">
    <source>
        <dbReference type="SAM" id="MobiDB-lite"/>
    </source>
</evidence>
<proteinExistence type="predicted"/>
<sequence>MAPLTEENLWRLTQYWKQRETGDDANSGPANNSVVQNRTAAAAPGYGDDKQHVNGEAARDSGNARPTAVQRSSAWEKKELQADTDASFKAKSAPYTRHYHTPQRPGLRENIDKSSQQARKTERRMMVQWNGEDRVFTRFSGNFGMTRANVGQTEKTAALKHFGKNFKLNTPVAVDLRSMLGKDMPQHEGNGEKPDAINESDSSEVKAKVIKDFQDRMKTGQTTQAEDERVGKDKAEWIQRFKEVLELGPRAQEGENETDE</sequence>
<feature type="compositionally biased region" description="Basic and acidic residues" evidence="1">
    <location>
        <begin position="47"/>
        <end position="59"/>
    </location>
</feature>
<gene>
    <name evidence="2" type="ORF">BU23DRAFT_562769</name>
</gene>
<dbReference type="Proteomes" id="UP000800036">
    <property type="component" value="Unassembled WGS sequence"/>
</dbReference>
<feature type="region of interest" description="Disordered" evidence="1">
    <location>
        <begin position="185"/>
        <end position="204"/>
    </location>
</feature>
<feature type="compositionally biased region" description="Polar residues" evidence="1">
    <location>
        <begin position="28"/>
        <end position="39"/>
    </location>
</feature>
<organism evidence="2 3">
    <name type="scientific">Bimuria novae-zelandiae CBS 107.79</name>
    <dbReference type="NCBI Taxonomy" id="1447943"/>
    <lineage>
        <taxon>Eukaryota</taxon>
        <taxon>Fungi</taxon>
        <taxon>Dikarya</taxon>
        <taxon>Ascomycota</taxon>
        <taxon>Pezizomycotina</taxon>
        <taxon>Dothideomycetes</taxon>
        <taxon>Pleosporomycetidae</taxon>
        <taxon>Pleosporales</taxon>
        <taxon>Massarineae</taxon>
        <taxon>Didymosphaeriaceae</taxon>
        <taxon>Bimuria</taxon>
    </lineage>
</organism>
<reference evidence="2" key="1">
    <citation type="journal article" date="2020" name="Stud. Mycol.">
        <title>101 Dothideomycetes genomes: a test case for predicting lifestyles and emergence of pathogens.</title>
        <authorList>
            <person name="Haridas S."/>
            <person name="Albert R."/>
            <person name="Binder M."/>
            <person name="Bloem J."/>
            <person name="Labutti K."/>
            <person name="Salamov A."/>
            <person name="Andreopoulos B."/>
            <person name="Baker S."/>
            <person name="Barry K."/>
            <person name="Bills G."/>
            <person name="Bluhm B."/>
            <person name="Cannon C."/>
            <person name="Castanera R."/>
            <person name="Culley D."/>
            <person name="Daum C."/>
            <person name="Ezra D."/>
            <person name="Gonzalez J."/>
            <person name="Henrissat B."/>
            <person name="Kuo A."/>
            <person name="Liang C."/>
            <person name="Lipzen A."/>
            <person name="Lutzoni F."/>
            <person name="Magnuson J."/>
            <person name="Mondo S."/>
            <person name="Nolan M."/>
            <person name="Ohm R."/>
            <person name="Pangilinan J."/>
            <person name="Park H.-J."/>
            <person name="Ramirez L."/>
            <person name="Alfaro M."/>
            <person name="Sun H."/>
            <person name="Tritt A."/>
            <person name="Yoshinaga Y."/>
            <person name="Zwiers L.-H."/>
            <person name="Turgeon B."/>
            <person name="Goodwin S."/>
            <person name="Spatafora J."/>
            <person name="Crous P."/>
            <person name="Grigoriev I."/>
        </authorList>
    </citation>
    <scope>NUCLEOTIDE SEQUENCE</scope>
    <source>
        <strain evidence="2">CBS 107.79</strain>
    </source>
</reference>
<protein>
    <submittedName>
        <fullName evidence="2">Uncharacterized protein</fullName>
    </submittedName>
</protein>
<accession>A0A6A5VXB1</accession>
<evidence type="ECO:0000313" key="3">
    <source>
        <dbReference type="Proteomes" id="UP000800036"/>
    </source>
</evidence>
<dbReference type="EMBL" id="ML976656">
    <property type="protein sequence ID" value="KAF1980412.1"/>
    <property type="molecule type" value="Genomic_DNA"/>
</dbReference>
<feature type="region of interest" description="Disordered" evidence="1">
    <location>
        <begin position="20"/>
        <end position="119"/>
    </location>
</feature>